<reference evidence="1" key="1">
    <citation type="submission" date="2023-08" db="EMBL/GenBank/DDBJ databases">
        <title>Functional and genomic diversity of the sorghum phyllosphere microbiome.</title>
        <authorList>
            <person name="Shade A."/>
        </authorList>
    </citation>
    <scope>NUCLEOTIDE SEQUENCE</scope>
    <source>
        <strain evidence="1">SORGH_AS_0974</strain>
    </source>
</reference>
<name>A0AAJ2EVA3_9HYPH</name>
<dbReference type="EMBL" id="JAVIZC010000003">
    <property type="protein sequence ID" value="MDR6104498.1"/>
    <property type="molecule type" value="Genomic_DNA"/>
</dbReference>
<organism evidence="1 2">
    <name type="scientific">Agrobacterium larrymoorei</name>
    <dbReference type="NCBI Taxonomy" id="160699"/>
    <lineage>
        <taxon>Bacteria</taxon>
        <taxon>Pseudomonadati</taxon>
        <taxon>Pseudomonadota</taxon>
        <taxon>Alphaproteobacteria</taxon>
        <taxon>Hyphomicrobiales</taxon>
        <taxon>Rhizobiaceae</taxon>
        <taxon>Rhizobium/Agrobacterium group</taxon>
        <taxon>Agrobacterium</taxon>
    </lineage>
</organism>
<evidence type="ECO:0008006" key="3">
    <source>
        <dbReference type="Google" id="ProtNLM"/>
    </source>
</evidence>
<proteinExistence type="predicted"/>
<sequence>MPPKHLKKWQQDTERKVKVELVEVADLKHIEGYSKRRVEWLKEKVLKEQVWNKPLALDDKHALVMDGQHRMEVARALGFKRVPAVKFSYADIEIWSLRPGKYEFDWKMVTERALSGDIFPYKTVKHRFPGDLPVISYTLDELR</sequence>
<dbReference type="CDD" id="cd16400">
    <property type="entry name" value="ParB_Srx_like_nuclease"/>
    <property type="match status" value="1"/>
</dbReference>
<dbReference type="Proteomes" id="UP001255601">
    <property type="component" value="Unassembled WGS sequence"/>
</dbReference>
<dbReference type="SUPFAM" id="SSF110849">
    <property type="entry name" value="ParB/Sulfiredoxin"/>
    <property type="match status" value="1"/>
</dbReference>
<protein>
    <recommendedName>
        <fullName evidence="3">ParB/Sulfiredoxin domain-containing protein</fullName>
    </recommendedName>
</protein>
<evidence type="ECO:0000313" key="1">
    <source>
        <dbReference type="EMBL" id="MDR6104498.1"/>
    </source>
</evidence>
<accession>A0AAJ2EVA3</accession>
<dbReference type="InterPro" id="IPR036086">
    <property type="entry name" value="ParB/Sulfiredoxin_sf"/>
</dbReference>
<dbReference type="AlphaFoldDB" id="A0AAJ2EVA3"/>
<dbReference type="Gene3D" id="3.90.1530.10">
    <property type="entry name" value="Conserved hypothetical protein from pyrococcus furiosus pfu- 392566-001, ParB domain"/>
    <property type="match status" value="1"/>
</dbReference>
<evidence type="ECO:0000313" key="2">
    <source>
        <dbReference type="Proteomes" id="UP001255601"/>
    </source>
</evidence>
<gene>
    <name evidence="1" type="ORF">QE369_004695</name>
</gene>
<comment type="caution">
    <text evidence="1">The sequence shown here is derived from an EMBL/GenBank/DDBJ whole genome shotgun (WGS) entry which is preliminary data.</text>
</comment>